<dbReference type="Gene3D" id="2.60.40.4270">
    <property type="entry name" value="Listeria-Bacteroides repeat domain"/>
    <property type="match status" value="1"/>
</dbReference>
<accession>A0ABM8BAB8</accession>
<evidence type="ECO:0000313" key="5">
    <source>
        <dbReference type="Proteomes" id="UP001321766"/>
    </source>
</evidence>
<dbReference type="PANTHER" id="PTHR22870:SF466">
    <property type="entry name" value="ANKYRIN REPEAT-CONTAINING PROTEIN"/>
    <property type="match status" value="1"/>
</dbReference>
<dbReference type="EMBL" id="AP026798">
    <property type="protein sequence ID" value="BDR53523.1"/>
    <property type="molecule type" value="Genomic_DNA"/>
</dbReference>
<dbReference type="InterPro" id="IPR013378">
    <property type="entry name" value="InlB-like_B-rpt"/>
</dbReference>
<dbReference type="InterPro" id="IPR051210">
    <property type="entry name" value="Ub_ligase/GEF_domain"/>
</dbReference>
<gene>
    <name evidence="4" type="ORF">KIM372_14300</name>
</gene>
<dbReference type="InterPro" id="IPR058923">
    <property type="entry name" value="RCC1-like_dom"/>
</dbReference>
<dbReference type="Proteomes" id="UP001321766">
    <property type="component" value="Chromosome"/>
</dbReference>
<evidence type="ECO:0000256" key="2">
    <source>
        <dbReference type="ARBA" id="ARBA00022737"/>
    </source>
</evidence>
<evidence type="ECO:0000313" key="4">
    <source>
        <dbReference type="EMBL" id="BDR53523.1"/>
    </source>
</evidence>
<dbReference type="InterPro" id="IPR009091">
    <property type="entry name" value="RCC1/BLIP-II"/>
</dbReference>
<dbReference type="InterPro" id="IPR042229">
    <property type="entry name" value="Listeria/Bacterioides_rpt_sf"/>
</dbReference>
<protein>
    <recommendedName>
        <fullName evidence="3">RCC1-like domain-containing protein</fullName>
    </recommendedName>
</protein>
<name>A0ABM8BAB8_9BIFI</name>
<feature type="domain" description="RCC1-like" evidence="3">
    <location>
        <begin position="230"/>
        <end position="523"/>
    </location>
</feature>
<evidence type="ECO:0000259" key="3">
    <source>
        <dbReference type="Pfam" id="PF25390"/>
    </source>
</evidence>
<sequence>MKATRQIVCMVTVALVVLVCALVPIAVSPRCAQAKPSSVGPQAQYTVAFNDGKGGIYHISVDLSKTVPLQPIPQKDNSRFLGWYNGTLPYDFTQPVTSDLTLTGKWADTKFTLDPMRSPAEGGKLLTLTPPTIPATQFQQIITGQYHMLALDTRGRVYAWGRNDAGQIGDGTNVSRSTPTLITSLLSKRFIKVVAGPNDSFAFAEDGSIYAWGANAKSQLGLGTFLDVNTPTLIDQTRFGTNVHITDIFPGDEHTLALDEDGGAWGWGSNTEGQLGIGNTISQSTPVSIPPPAGASGYVSLSAGASHSFGITDDGTVYAWGGNRFGQLGNASFPTGALSRSTTPIRVDLPASGSQLIYVYAVADWSVAVGEDGQIYDWGYNGDFELGDGTVLERHTPTLVRTPAGETFEDIYTIGDGALVLSQSGKIYGWGYNPYGAIIGGAQPQRTPMQLNIPANIHPHKVMFGWRHAFIQDTEGNIWTWGGNEFGELGTDAPIGIGQGNATPAQIPTGQEKVDVTKLTIGGTDVTPTPVADKWQLTSPPHESGPTTVTVHWKLTGEQQEDYTIKQFVYEGLPIPAAGALPVLRRLGGDLLVLSLSAALAYALYQLSRTRHSSSAR</sequence>
<dbReference type="SUPFAM" id="SSF50985">
    <property type="entry name" value="RCC1/BLIP-II"/>
    <property type="match status" value="2"/>
</dbReference>
<dbReference type="Pfam" id="PF09479">
    <property type="entry name" value="Flg_new"/>
    <property type="match status" value="1"/>
</dbReference>
<dbReference type="PROSITE" id="PS00626">
    <property type="entry name" value="RCC1_2"/>
    <property type="match status" value="1"/>
</dbReference>
<dbReference type="Pfam" id="PF25390">
    <property type="entry name" value="WD40_RLD"/>
    <property type="match status" value="1"/>
</dbReference>
<organism evidence="4 5">
    <name type="scientific">Bombiscardovia nodaiensis</name>
    <dbReference type="NCBI Taxonomy" id="2932181"/>
    <lineage>
        <taxon>Bacteria</taxon>
        <taxon>Bacillati</taxon>
        <taxon>Actinomycetota</taxon>
        <taxon>Actinomycetes</taxon>
        <taxon>Bifidobacteriales</taxon>
        <taxon>Bifidobacteriaceae</taxon>
        <taxon>Bombiscardovia</taxon>
    </lineage>
</organism>
<dbReference type="PRINTS" id="PR00633">
    <property type="entry name" value="RCCNDNSATION"/>
</dbReference>
<dbReference type="PANTHER" id="PTHR22870">
    <property type="entry name" value="REGULATOR OF CHROMOSOME CONDENSATION"/>
    <property type="match status" value="1"/>
</dbReference>
<keyword evidence="2" id="KW-0677">Repeat</keyword>
<evidence type="ECO:0000256" key="1">
    <source>
        <dbReference type="ARBA" id="ARBA00004196"/>
    </source>
</evidence>
<reference evidence="4 5" key="1">
    <citation type="journal article" date="2023" name="Microbiol. Spectr.">
        <title>Symbiosis of Carpenter Bees with Uncharacterized Lactic Acid Bacteria Showing NAD Auxotrophy.</title>
        <authorList>
            <person name="Kawasaki S."/>
            <person name="Ozawa K."/>
            <person name="Mori T."/>
            <person name="Yamamoto A."/>
            <person name="Ito M."/>
            <person name="Ohkuma M."/>
            <person name="Sakamoto M."/>
            <person name="Matsutani M."/>
        </authorList>
    </citation>
    <scope>NUCLEOTIDE SEQUENCE [LARGE SCALE GENOMIC DNA]</scope>
    <source>
        <strain evidence="4 5">Kim37-2</strain>
    </source>
</reference>
<dbReference type="Gene3D" id="2.130.10.30">
    <property type="entry name" value="Regulator of chromosome condensation 1/beta-lactamase-inhibitor protein II"/>
    <property type="match status" value="2"/>
</dbReference>
<proteinExistence type="predicted"/>
<dbReference type="Pfam" id="PF00415">
    <property type="entry name" value="RCC1"/>
    <property type="match status" value="1"/>
</dbReference>
<comment type="subcellular location">
    <subcellularLocation>
        <location evidence="1">Cell envelope</location>
    </subcellularLocation>
</comment>
<dbReference type="PROSITE" id="PS50012">
    <property type="entry name" value="RCC1_3"/>
    <property type="match status" value="6"/>
</dbReference>
<dbReference type="InterPro" id="IPR000408">
    <property type="entry name" value="Reg_chr_condens"/>
</dbReference>
<keyword evidence="5" id="KW-1185">Reference proteome</keyword>